<evidence type="ECO:0000313" key="3">
    <source>
        <dbReference type="Proteomes" id="UP001172673"/>
    </source>
</evidence>
<dbReference type="PANTHER" id="PTHR33112:SF10">
    <property type="entry name" value="TOL"/>
    <property type="match status" value="1"/>
</dbReference>
<evidence type="ECO:0000313" key="2">
    <source>
        <dbReference type="EMBL" id="KAJ9616437.1"/>
    </source>
</evidence>
<dbReference type="Pfam" id="PF06985">
    <property type="entry name" value="HET"/>
    <property type="match status" value="1"/>
</dbReference>
<keyword evidence="3" id="KW-1185">Reference proteome</keyword>
<dbReference type="Proteomes" id="UP001172673">
    <property type="component" value="Unassembled WGS sequence"/>
</dbReference>
<organism evidence="2 3">
    <name type="scientific">Cladophialophora chaetospira</name>
    <dbReference type="NCBI Taxonomy" id="386627"/>
    <lineage>
        <taxon>Eukaryota</taxon>
        <taxon>Fungi</taxon>
        <taxon>Dikarya</taxon>
        <taxon>Ascomycota</taxon>
        <taxon>Pezizomycotina</taxon>
        <taxon>Eurotiomycetes</taxon>
        <taxon>Chaetothyriomycetidae</taxon>
        <taxon>Chaetothyriales</taxon>
        <taxon>Herpotrichiellaceae</taxon>
        <taxon>Cladophialophora</taxon>
    </lineage>
</organism>
<name>A0AA39CQ20_9EURO</name>
<dbReference type="PANTHER" id="PTHR33112">
    <property type="entry name" value="DOMAIN PROTEIN, PUTATIVE-RELATED"/>
    <property type="match status" value="1"/>
</dbReference>
<comment type="caution">
    <text evidence="2">The sequence shown here is derived from an EMBL/GenBank/DDBJ whole genome shotgun (WGS) entry which is preliminary data.</text>
</comment>
<proteinExistence type="predicted"/>
<evidence type="ECO:0000259" key="1">
    <source>
        <dbReference type="Pfam" id="PF06985"/>
    </source>
</evidence>
<dbReference type="EMBL" id="JAPDRK010000001">
    <property type="protein sequence ID" value="KAJ9616437.1"/>
    <property type="molecule type" value="Genomic_DNA"/>
</dbReference>
<dbReference type="AlphaFoldDB" id="A0AA39CQ20"/>
<gene>
    <name evidence="2" type="ORF">H2200_000155</name>
</gene>
<feature type="domain" description="Heterokaryon incompatibility" evidence="1">
    <location>
        <begin position="53"/>
        <end position="199"/>
    </location>
</feature>
<protein>
    <recommendedName>
        <fullName evidence="1">Heterokaryon incompatibility domain-containing protein</fullName>
    </recommendedName>
</protein>
<dbReference type="InterPro" id="IPR010730">
    <property type="entry name" value="HET"/>
</dbReference>
<reference evidence="2" key="1">
    <citation type="submission" date="2022-10" db="EMBL/GenBank/DDBJ databases">
        <title>Culturing micro-colonial fungi from biological soil crusts in the Mojave desert and describing Neophaeococcomyces mojavensis, and introducing the new genera and species Taxawa tesnikishii.</title>
        <authorList>
            <person name="Kurbessoian T."/>
            <person name="Stajich J.E."/>
        </authorList>
    </citation>
    <scope>NUCLEOTIDE SEQUENCE</scope>
    <source>
        <strain evidence="2">TK_41</strain>
    </source>
</reference>
<sequence length="476" mass="54969">MREWLRICDDPQRHECHPTLRGQLPTRVLEVFSVHDPEVLRLHVSAPNETGRYLALSHRWGVPSENRRFCTLRSNYDQFRDHVSFDQLPKTFQDAITVTRSLEIPFLWIDSLCIIQDDLEDWEAQSKLMEDVFNFSYCTIAATCAQGTTDGFLKPRALRDFVTLKHKSGDVFYVCKTIDNFGVDVEEGELSQRGWVLQERALSHRTIHFTETQVYWECGDGIHCETLNKMRNLKSAILGDSEFPKSAERLVKGGRIELFQFLYRRYSRLAFTNKTDRSIAISGLEERLFRTFNTRGAYGVFDAFLNRSLLWQRNGAEMRRISYPRWRNAPSWSWMAYDGWITYVDIPFGGVDWFDSLESPFRQNPVSNTGNANDGGETSPIELAAIARDFSRALPRRPMEFVVFDRPDTEHHPEFKCVVIGQDMPLDVSAVQKYYILVVTPASSGGATRTYERVGAGFVGKHELDLEGPKYEIRIR</sequence>
<accession>A0AA39CQ20</accession>